<dbReference type="PROSITE" id="PS50850">
    <property type="entry name" value="MFS"/>
    <property type="match status" value="1"/>
</dbReference>
<protein>
    <submittedName>
        <fullName evidence="11">Siderophore iron transporter</fullName>
    </submittedName>
</protein>
<evidence type="ECO:0000256" key="6">
    <source>
        <dbReference type="ARBA" id="ARBA00023065"/>
    </source>
</evidence>
<dbReference type="GO" id="GO:0006811">
    <property type="term" value="P:monoatomic ion transport"/>
    <property type="evidence" value="ECO:0007669"/>
    <property type="project" value="UniProtKB-KW"/>
</dbReference>
<feature type="compositionally biased region" description="Basic and acidic residues" evidence="8">
    <location>
        <begin position="27"/>
        <end position="41"/>
    </location>
</feature>
<feature type="transmembrane region" description="Helical" evidence="9">
    <location>
        <begin position="174"/>
        <end position="196"/>
    </location>
</feature>
<dbReference type="InterPro" id="IPR036259">
    <property type="entry name" value="MFS_trans_sf"/>
</dbReference>
<evidence type="ECO:0000256" key="5">
    <source>
        <dbReference type="ARBA" id="ARBA00022989"/>
    </source>
</evidence>
<dbReference type="InParanoid" id="K0KVR3"/>
<feature type="transmembrane region" description="Helical" evidence="9">
    <location>
        <begin position="508"/>
        <end position="532"/>
    </location>
</feature>
<evidence type="ECO:0000256" key="9">
    <source>
        <dbReference type="SAM" id="Phobius"/>
    </source>
</evidence>
<keyword evidence="3" id="KW-0813">Transport</keyword>
<accession>K0KVR3</accession>
<proteinExistence type="inferred from homology"/>
<dbReference type="GO" id="GO:0012505">
    <property type="term" value="C:endomembrane system"/>
    <property type="evidence" value="ECO:0007669"/>
    <property type="project" value="UniProtKB-SubCell"/>
</dbReference>
<feature type="transmembrane region" description="Helical" evidence="9">
    <location>
        <begin position="208"/>
        <end position="233"/>
    </location>
</feature>
<dbReference type="AlphaFoldDB" id="K0KVR3"/>
<feature type="domain" description="Major facilitator superfamily (MFS) profile" evidence="10">
    <location>
        <begin position="86"/>
        <end position="607"/>
    </location>
</feature>
<dbReference type="InterPro" id="IPR020846">
    <property type="entry name" value="MFS_dom"/>
</dbReference>
<dbReference type="PANTHER" id="PTHR23501">
    <property type="entry name" value="MAJOR FACILITATOR SUPERFAMILY"/>
    <property type="match status" value="1"/>
</dbReference>
<evidence type="ECO:0000259" key="10">
    <source>
        <dbReference type="PROSITE" id="PS50850"/>
    </source>
</evidence>
<dbReference type="GO" id="GO:0005886">
    <property type="term" value="C:plasma membrane"/>
    <property type="evidence" value="ECO:0007669"/>
    <property type="project" value="TreeGrafter"/>
</dbReference>
<evidence type="ECO:0000256" key="4">
    <source>
        <dbReference type="ARBA" id="ARBA00022692"/>
    </source>
</evidence>
<dbReference type="InterPro" id="IPR011701">
    <property type="entry name" value="MFS"/>
</dbReference>
<keyword evidence="4 9" id="KW-0812">Transmembrane</keyword>
<feature type="transmembrane region" description="Helical" evidence="9">
    <location>
        <begin position="81"/>
        <end position="99"/>
    </location>
</feature>
<comment type="similarity">
    <text evidence="2">Belongs to the major facilitator superfamily.</text>
</comment>
<feature type="transmembrane region" description="Helical" evidence="9">
    <location>
        <begin position="151"/>
        <end position="168"/>
    </location>
</feature>
<gene>
    <name evidence="11" type="ORF">BN7_5635</name>
</gene>
<reference evidence="11 12" key="1">
    <citation type="journal article" date="2012" name="Eukaryot. Cell">
        <title>Draft genome sequence of Wickerhamomyces ciferrii NRRL Y-1031 F-60-10.</title>
        <authorList>
            <person name="Schneider J."/>
            <person name="Andrea H."/>
            <person name="Blom J."/>
            <person name="Jaenicke S."/>
            <person name="Ruckert C."/>
            <person name="Schorsch C."/>
            <person name="Szczepanowski R."/>
            <person name="Farwick M."/>
            <person name="Goesmann A."/>
            <person name="Puhler A."/>
            <person name="Schaffer S."/>
            <person name="Tauch A."/>
            <person name="Kohler T."/>
            <person name="Brinkrolf K."/>
        </authorList>
    </citation>
    <scope>NUCLEOTIDE SEQUENCE [LARGE SCALE GENOMIC DNA]</scope>
    <source>
        <strain evidence="12">ATCC 14091 / BCRC 22168 / CBS 111 / JCM 3599 / NBRC 0793 / NRRL Y-1031 F-60-10</strain>
    </source>
</reference>
<feature type="transmembrane region" description="Helical" evidence="9">
    <location>
        <begin position="473"/>
        <end position="496"/>
    </location>
</feature>
<name>K0KVR3_WICCF</name>
<feature type="region of interest" description="Disordered" evidence="8">
    <location>
        <begin position="1"/>
        <end position="59"/>
    </location>
</feature>
<organism evidence="11 12">
    <name type="scientific">Wickerhamomyces ciferrii (strain ATCC 14091 / BCRC 22168 / CBS 111 / JCM 3599 / NBRC 0793 / NRRL Y-1031 F-60-10)</name>
    <name type="common">Yeast</name>
    <name type="synonym">Pichia ciferrii</name>
    <dbReference type="NCBI Taxonomy" id="1206466"/>
    <lineage>
        <taxon>Eukaryota</taxon>
        <taxon>Fungi</taxon>
        <taxon>Dikarya</taxon>
        <taxon>Ascomycota</taxon>
        <taxon>Saccharomycotina</taxon>
        <taxon>Saccharomycetes</taxon>
        <taxon>Phaffomycetales</taxon>
        <taxon>Wickerhamomycetaceae</taxon>
        <taxon>Wickerhamomyces</taxon>
    </lineage>
</organism>
<dbReference type="FunFam" id="1.20.1250.20:FF:000197">
    <property type="entry name" value="Siderophore iron transporter 1"/>
    <property type="match status" value="1"/>
</dbReference>
<feature type="transmembrane region" description="Helical" evidence="9">
    <location>
        <begin position="449"/>
        <end position="467"/>
    </location>
</feature>
<dbReference type="Proteomes" id="UP000009328">
    <property type="component" value="Unassembled WGS sequence"/>
</dbReference>
<dbReference type="EMBL" id="CAIF01000223">
    <property type="protein sequence ID" value="CCH46047.1"/>
    <property type="molecule type" value="Genomic_DNA"/>
</dbReference>
<comment type="caution">
    <text evidence="11">The sequence shown here is derived from an EMBL/GenBank/DDBJ whole genome shotgun (WGS) entry which is preliminary data.</text>
</comment>
<keyword evidence="5 9" id="KW-1133">Transmembrane helix</keyword>
<dbReference type="Pfam" id="PF07690">
    <property type="entry name" value="MFS_1"/>
    <property type="match status" value="1"/>
</dbReference>
<evidence type="ECO:0000256" key="2">
    <source>
        <dbReference type="ARBA" id="ARBA00008335"/>
    </source>
</evidence>
<feature type="compositionally biased region" description="Polar residues" evidence="8">
    <location>
        <begin position="1"/>
        <end position="26"/>
    </location>
</feature>
<evidence type="ECO:0000313" key="11">
    <source>
        <dbReference type="EMBL" id="CCH46047.1"/>
    </source>
</evidence>
<evidence type="ECO:0000313" key="12">
    <source>
        <dbReference type="Proteomes" id="UP000009328"/>
    </source>
</evidence>
<sequence>MSEKNQFQVDQAQQVHEINDNGSSSDIVKEKTNLSDSEKETPLYINDDTDTSSQHKVYHSRGVQRAENVKVLMDSTKNGKFFRIIMSISLLICAWVYTLDSSTTYNYGPYATSQFNKHSMLSTLQIATKIMGSVCKPMLAKFSDVTSRPATYILALVLYTLGYIVVASSKTISAYIIGEVFVAIGGSGISLMNSIIAADLTPLKYRGLLIGILGSPYLITTWFSGLIVEAILGRDHWRWGYGMFAIIMPVAISPAIIIMMWLDNKADKLAKENAKLNAPETLISTESITFTQMTRQEKLKFIWQQTLEIDLIGLILMGFGWSLLLLPFSLYKNADNQWKNPSMIAMIVVGGIFLIIYTIYEFTWAPYPSMPKRVLINRTFMTAVCVDFFYMFGGMLKTLYFSSYVYVIKDWSYQNWTYYNNTMTMGLCFFGVIVGIIQRYTQRTKWLQVFGLALQIVAKGIVFWARYDNASTAALVWVQLLIGIGGACSVVGSQVASQASVPHQDTALVISLLSQWSSIGNAIGSAVGSAIWSNKVPYYLRKNLPSSVTDKEIAGLFGSITKIRNYPWDSEIRQGAVKSYFDAVYYLYIPALGIAFIPLIVALFQKNFYLGDHQNAVEHKNVDPRSGQKPTGFFGKIKAFFDEPLTRTYA</sequence>
<keyword evidence="7 9" id="KW-0472">Membrane</keyword>
<dbReference type="GO" id="GO:0022857">
    <property type="term" value="F:transmembrane transporter activity"/>
    <property type="evidence" value="ECO:0007669"/>
    <property type="project" value="InterPro"/>
</dbReference>
<keyword evidence="12" id="KW-1185">Reference proteome</keyword>
<dbReference type="SUPFAM" id="SSF103473">
    <property type="entry name" value="MFS general substrate transporter"/>
    <property type="match status" value="1"/>
</dbReference>
<dbReference type="PANTHER" id="PTHR23501:SF58">
    <property type="entry name" value="LOW AFFINITY HEME TRANSPORTER STR3"/>
    <property type="match status" value="1"/>
</dbReference>
<keyword evidence="6" id="KW-0406">Ion transport</keyword>
<feature type="transmembrane region" description="Helical" evidence="9">
    <location>
        <begin position="585"/>
        <end position="604"/>
    </location>
</feature>
<evidence type="ECO:0000256" key="8">
    <source>
        <dbReference type="SAM" id="MobiDB-lite"/>
    </source>
</evidence>
<comment type="subcellular location">
    <subcellularLocation>
        <location evidence="1">Endomembrane system</location>
        <topology evidence="1">Multi-pass membrane protein</topology>
    </subcellularLocation>
</comment>
<feature type="transmembrane region" description="Helical" evidence="9">
    <location>
        <begin position="343"/>
        <end position="363"/>
    </location>
</feature>
<feature type="transmembrane region" description="Helical" evidence="9">
    <location>
        <begin position="239"/>
        <end position="262"/>
    </location>
</feature>
<feature type="transmembrane region" description="Helical" evidence="9">
    <location>
        <begin position="309"/>
        <end position="331"/>
    </location>
</feature>
<dbReference type="eggNOG" id="KOG0254">
    <property type="taxonomic scope" value="Eukaryota"/>
</dbReference>
<feature type="transmembrane region" description="Helical" evidence="9">
    <location>
        <begin position="416"/>
        <end position="437"/>
    </location>
</feature>
<evidence type="ECO:0000256" key="7">
    <source>
        <dbReference type="ARBA" id="ARBA00023136"/>
    </source>
</evidence>
<evidence type="ECO:0000256" key="1">
    <source>
        <dbReference type="ARBA" id="ARBA00004127"/>
    </source>
</evidence>
<dbReference type="HOGENOM" id="CLU_012970_2_2_1"/>
<evidence type="ECO:0000256" key="3">
    <source>
        <dbReference type="ARBA" id="ARBA00022448"/>
    </source>
</evidence>
<dbReference type="Gene3D" id="1.20.1250.20">
    <property type="entry name" value="MFS general substrate transporter like domains"/>
    <property type="match status" value="1"/>
</dbReference>